<evidence type="ECO:0000256" key="2">
    <source>
        <dbReference type="ARBA" id="ARBA00023125"/>
    </source>
</evidence>
<dbReference type="GO" id="GO:0006950">
    <property type="term" value="P:response to stress"/>
    <property type="evidence" value="ECO:0007669"/>
    <property type="project" value="TreeGrafter"/>
</dbReference>
<dbReference type="AlphaFoldDB" id="A0A6L7IYY8"/>
<dbReference type="SUPFAM" id="SSF46785">
    <property type="entry name" value="Winged helix' DNA-binding domain"/>
    <property type="match status" value="1"/>
</dbReference>
<protein>
    <submittedName>
        <fullName evidence="4">MarR family transcriptional regulator</fullName>
    </submittedName>
</protein>
<dbReference type="Proteomes" id="UP000478463">
    <property type="component" value="Chromosome"/>
</dbReference>
<dbReference type="GO" id="GO:0003700">
    <property type="term" value="F:DNA-binding transcription factor activity"/>
    <property type="evidence" value="ECO:0007669"/>
    <property type="project" value="InterPro"/>
</dbReference>
<dbReference type="InterPro" id="IPR023187">
    <property type="entry name" value="Tscrpt_reg_MarR-type_CS"/>
</dbReference>
<proteinExistence type="predicted"/>
<sequence length="203" mass="22448">MELYEKLTVVQWLLQRQRHRVRAEAGPVVDPSCGQGRILAMLKLKDDISTKDLSHVLGIRVSSLNEMLAKLEKGGYVERHPSEEDKRVMLVTLTQKGRDADQVEAAPTGVFSCLTDEEQEQMAAYLDRLIAALEESMGEDGRESLERARRHRDEVLSFMRGNADGPAGRGGPQDFPFGLGGAFGPRGRDRRGRRGCGDEGGQA</sequence>
<name>A0A6L7IYY8_9ACTN</name>
<dbReference type="PANTHER" id="PTHR33164">
    <property type="entry name" value="TRANSCRIPTIONAL REGULATOR, MARR FAMILY"/>
    <property type="match status" value="1"/>
</dbReference>
<dbReference type="PROSITE" id="PS50995">
    <property type="entry name" value="HTH_MARR_2"/>
    <property type="match status" value="1"/>
</dbReference>
<dbReference type="InterPro" id="IPR036388">
    <property type="entry name" value="WH-like_DNA-bd_sf"/>
</dbReference>
<dbReference type="InterPro" id="IPR039422">
    <property type="entry name" value="MarR/SlyA-like"/>
</dbReference>
<evidence type="ECO:0000313" key="4">
    <source>
        <dbReference type="EMBL" id="QOS69235.1"/>
    </source>
</evidence>
<dbReference type="GO" id="GO:0003677">
    <property type="term" value="F:DNA binding"/>
    <property type="evidence" value="ECO:0007669"/>
    <property type="project" value="UniProtKB-KW"/>
</dbReference>
<dbReference type="KEGG" id="egd:GS424_005155"/>
<dbReference type="InterPro" id="IPR036390">
    <property type="entry name" value="WH_DNA-bd_sf"/>
</dbReference>
<organism evidence="4 5">
    <name type="scientific">Eggerthella guodeyinii</name>
    <dbReference type="NCBI Taxonomy" id="2690837"/>
    <lineage>
        <taxon>Bacteria</taxon>
        <taxon>Bacillati</taxon>
        <taxon>Actinomycetota</taxon>
        <taxon>Coriobacteriia</taxon>
        <taxon>Eggerthellales</taxon>
        <taxon>Eggerthellaceae</taxon>
        <taxon>Eggerthella</taxon>
    </lineage>
</organism>
<evidence type="ECO:0000313" key="5">
    <source>
        <dbReference type="Proteomes" id="UP000478463"/>
    </source>
</evidence>
<dbReference type="EMBL" id="CP063310">
    <property type="protein sequence ID" value="QOS69235.1"/>
    <property type="molecule type" value="Genomic_DNA"/>
</dbReference>
<reference evidence="4 5" key="1">
    <citation type="submission" date="2020-10" db="EMBL/GenBank/DDBJ databases">
        <title>Eggerthella sp. nov., isolated from human feces.</title>
        <authorList>
            <person name="Yajun G."/>
        </authorList>
    </citation>
    <scope>NUCLEOTIDE SEQUENCE [LARGE SCALE GENOMIC DNA]</scope>
    <source>
        <strain evidence="4 5">HF-1101</strain>
    </source>
</reference>
<dbReference type="RefSeq" id="WP_160943135.1">
    <property type="nucleotide sequence ID" value="NZ_CP063310.1"/>
</dbReference>
<gene>
    <name evidence="4" type="ORF">GS424_005155</name>
</gene>
<keyword evidence="3" id="KW-0804">Transcription</keyword>
<evidence type="ECO:0000256" key="1">
    <source>
        <dbReference type="ARBA" id="ARBA00023015"/>
    </source>
</evidence>
<accession>A0A6L7IYY8</accession>
<dbReference type="SMART" id="SM00347">
    <property type="entry name" value="HTH_MARR"/>
    <property type="match status" value="1"/>
</dbReference>
<keyword evidence="1" id="KW-0805">Transcription regulation</keyword>
<dbReference type="PANTHER" id="PTHR33164:SF43">
    <property type="entry name" value="HTH-TYPE TRANSCRIPTIONAL REPRESSOR YETL"/>
    <property type="match status" value="1"/>
</dbReference>
<dbReference type="Gene3D" id="1.10.10.10">
    <property type="entry name" value="Winged helix-like DNA-binding domain superfamily/Winged helix DNA-binding domain"/>
    <property type="match status" value="1"/>
</dbReference>
<keyword evidence="2" id="KW-0238">DNA-binding</keyword>
<evidence type="ECO:0000256" key="3">
    <source>
        <dbReference type="ARBA" id="ARBA00023163"/>
    </source>
</evidence>
<dbReference type="InterPro" id="IPR000835">
    <property type="entry name" value="HTH_MarR-typ"/>
</dbReference>
<dbReference type="PRINTS" id="PR00598">
    <property type="entry name" value="HTHMARR"/>
</dbReference>
<dbReference type="PROSITE" id="PS01117">
    <property type="entry name" value="HTH_MARR_1"/>
    <property type="match status" value="1"/>
</dbReference>
<dbReference type="Pfam" id="PF01047">
    <property type="entry name" value="MarR"/>
    <property type="match status" value="1"/>
</dbReference>